<accession>G0MBF1</accession>
<dbReference type="EMBL" id="GL379788">
    <property type="protein sequence ID" value="EGT40337.1"/>
    <property type="molecule type" value="Genomic_DNA"/>
</dbReference>
<dbReference type="HOGENOM" id="CLU_934570_0_0_1"/>
<evidence type="ECO:0000313" key="1">
    <source>
        <dbReference type="EMBL" id="EGT40337.1"/>
    </source>
</evidence>
<keyword evidence="2" id="KW-1185">Reference proteome</keyword>
<gene>
    <name evidence="1" type="ORF">CAEBREN_24939</name>
</gene>
<dbReference type="InParanoid" id="G0MBF1"/>
<protein>
    <submittedName>
        <fullName evidence="1">Uncharacterized protein</fullName>
    </submittedName>
</protein>
<name>G0MBF1_CAEBE</name>
<dbReference type="Proteomes" id="UP000008068">
    <property type="component" value="Unassembled WGS sequence"/>
</dbReference>
<reference evidence="2" key="1">
    <citation type="submission" date="2011-07" db="EMBL/GenBank/DDBJ databases">
        <authorList>
            <consortium name="Caenorhabditis brenneri Sequencing and Analysis Consortium"/>
            <person name="Wilson R.K."/>
        </authorList>
    </citation>
    <scope>NUCLEOTIDE SEQUENCE [LARGE SCALE GENOMIC DNA]</scope>
    <source>
        <strain evidence="2">PB2801</strain>
    </source>
</reference>
<sequence>MDDDIIVLEHLSSPPKSVKQSEAKEMDRKHLDPVMKYKRKRTAAEKAGRAHERKKDRDCERYLREYYVTVSIKPCGYTVGKLALNVGRPFCEIVQWFDDRTIPEAFDAELSKVYTKIIRIEKNTPGRIELEKMHDELVSGPKTFARFKEEIKKSALNMNLDWRELALWLAEEDNYRDAKKRDLLSMNLEIYARRAEFASNPAYGVTIPALKKPRPFYSVFPMKRIKPVKLSGNEQEMPIEIPPHLLTPKIPVPIAPVPLKPSVVVSNPSFVTPTKDFSVQSILATNLLCEAEASHPSN</sequence>
<proteinExistence type="predicted"/>
<evidence type="ECO:0000313" key="2">
    <source>
        <dbReference type="Proteomes" id="UP000008068"/>
    </source>
</evidence>
<dbReference type="AlphaFoldDB" id="G0MBF1"/>
<organism evidence="2">
    <name type="scientific">Caenorhabditis brenneri</name>
    <name type="common">Nematode worm</name>
    <dbReference type="NCBI Taxonomy" id="135651"/>
    <lineage>
        <taxon>Eukaryota</taxon>
        <taxon>Metazoa</taxon>
        <taxon>Ecdysozoa</taxon>
        <taxon>Nematoda</taxon>
        <taxon>Chromadorea</taxon>
        <taxon>Rhabditida</taxon>
        <taxon>Rhabditina</taxon>
        <taxon>Rhabditomorpha</taxon>
        <taxon>Rhabditoidea</taxon>
        <taxon>Rhabditidae</taxon>
        <taxon>Peloderinae</taxon>
        <taxon>Caenorhabditis</taxon>
    </lineage>
</organism>